<gene>
    <name evidence="1" type="ORF">MTP16_22140</name>
</gene>
<dbReference type="EMBL" id="CP094534">
    <property type="protein sequence ID" value="UOE33801.1"/>
    <property type="molecule type" value="Genomic_DNA"/>
</dbReference>
<evidence type="ECO:0000313" key="2">
    <source>
        <dbReference type="Proteomes" id="UP000831390"/>
    </source>
</evidence>
<organism evidence="1 2">
    <name type="scientific">Hymenobacter monticola</name>
    <dbReference type="NCBI Taxonomy" id="1705399"/>
    <lineage>
        <taxon>Bacteria</taxon>
        <taxon>Pseudomonadati</taxon>
        <taxon>Bacteroidota</taxon>
        <taxon>Cytophagia</taxon>
        <taxon>Cytophagales</taxon>
        <taxon>Hymenobacteraceae</taxon>
        <taxon>Hymenobacter</taxon>
    </lineage>
</organism>
<accession>A0ABY4B3S8</accession>
<name>A0ABY4B3S8_9BACT</name>
<proteinExistence type="predicted"/>
<dbReference type="RefSeq" id="WP_243514090.1">
    <property type="nucleotide sequence ID" value="NZ_CP094534.1"/>
</dbReference>
<protein>
    <submittedName>
        <fullName evidence="1">Uncharacterized protein</fullName>
    </submittedName>
</protein>
<dbReference type="Proteomes" id="UP000831390">
    <property type="component" value="Chromosome"/>
</dbReference>
<evidence type="ECO:0000313" key="1">
    <source>
        <dbReference type="EMBL" id="UOE33801.1"/>
    </source>
</evidence>
<keyword evidence="2" id="KW-1185">Reference proteome</keyword>
<reference evidence="1 2" key="1">
    <citation type="submission" date="2022-03" db="EMBL/GenBank/DDBJ databases">
        <title>Hymenobactersp. isolated from the air.</title>
        <authorList>
            <person name="Won M."/>
            <person name="Kwon S.-W."/>
        </authorList>
    </citation>
    <scope>NUCLEOTIDE SEQUENCE [LARGE SCALE GENOMIC DNA]</scope>
    <source>
        <strain evidence="1 2">KACC 22596</strain>
    </source>
</reference>
<sequence>MRAYFSAGHLLAIDCSPDRGLVDLVEDSNLLPITNPRQLRELLSPAEYRVAMDTTEYYNRETKRKWTWRARDYVVYDDSLIVTQNFSAKLVLMYDNVLSNTPGGDREYFFQIRTYTKDKKLIDQTEFATWSRAKQDFCDGVLTDDYFLIRSCDNQDMVKRLNKAGRFISPSQRMITWLKIRGY</sequence>